<accession>A0AAV6MBS3</accession>
<keyword evidence="2" id="KW-1185">Reference proteome</keyword>
<gene>
    <name evidence="1" type="ORF">SDJN03_22973</name>
</gene>
<evidence type="ECO:0000313" key="2">
    <source>
        <dbReference type="Proteomes" id="UP000685013"/>
    </source>
</evidence>
<proteinExistence type="predicted"/>
<comment type="caution">
    <text evidence="1">The sequence shown here is derived from an EMBL/GenBank/DDBJ whole genome shotgun (WGS) entry which is preliminary data.</text>
</comment>
<reference evidence="1 2" key="1">
    <citation type="journal article" date="2021" name="Hortic Res">
        <title>The domestication of Cucurbita argyrosperma as revealed by the genome of its wild relative.</title>
        <authorList>
            <person name="Barrera-Redondo J."/>
            <person name="Sanchez-de la Vega G."/>
            <person name="Aguirre-Liguori J.A."/>
            <person name="Castellanos-Morales G."/>
            <person name="Gutierrez-Guerrero Y.T."/>
            <person name="Aguirre-Dugua X."/>
            <person name="Aguirre-Planter E."/>
            <person name="Tenaillon M.I."/>
            <person name="Lira-Saade R."/>
            <person name="Eguiarte L.E."/>
        </authorList>
    </citation>
    <scope>NUCLEOTIDE SEQUENCE [LARGE SCALE GENOMIC DNA]</scope>
    <source>
        <strain evidence="1">JBR-2021</strain>
    </source>
</reference>
<sequence length="119" mass="13125">MFSVGVIVCAVGLSFPPSFNKFRGELLTILIRTSASGLHRIVLEFLRFGLMAGSSPLTPTDRRKRLKTEEPYMETGTGKNFLLTLAYLGADSALGWCVGGDFFKFSEFGSETWFNLSIS</sequence>
<organism evidence="1 2">
    <name type="scientific">Cucurbita argyrosperma subsp. sororia</name>
    <dbReference type="NCBI Taxonomy" id="37648"/>
    <lineage>
        <taxon>Eukaryota</taxon>
        <taxon>Viridiplantae</taxon>
        <taxon>Streptophyta</taxon>
        <taxon>Embryophyta</taxon>
        <taxon>Tracheophyta</taxon>
        <taxon>Spermatophyta</taxon>
        <taxon>Magnoliopsida</taxon>
        <taxon>eudicotyledons</taxon>
        <taxon>Gunneridae</taxon>
        <taxon>Pentapetalae</taxon>
        <taxon>rosids</taxon>
        <taxon>fabids</taxon>
        <taxon>Cucurbitales</taxon>
        <taxon>Cucurbitaceae</taxon>
        <taxon>Cucurbiteae</taxon>
        <taxon>Cucurbita</taxon>
    </lineage>
</organism>
<name>A0AAV6MBS3_9ROSI</name>
<feature type="non-terminal residue" evidence="1">
    <location>
        <position position="1"/>
    </location>
</feature>
<dbReference type="AlphaFoldDB" id="A0AAV6MBS3"/>
<evidence type="ECO:0000313" key="1">
    <source>
        <dbReference type="EMBL" id="KAG6578525.1"/>
    </source>
</evidence>
<protein>
    <submittedName>
        <fullName evidence="1">Uncharacterized protein</fullName>
    </submittedName>
</protein>
<dbReference type="EMBL" id="JAGKQH010000015">
    <property type="protein sequence ID" value="KAG6578525.1"/>
    <property type="molecule type" value="Genomic_DNA"/>
</dbReference>
<dbReference type="Proteomes" id="UP000685013">
    <property type="component" value="Chromosome 15"/>
</dbReference>